<evidence type="ECO:0000313" key="3">
    <source>
        <dbReference type="Proteomes" id="UP001595840"/>
    </source>
</evidence>
<keyword evidence="3" id="KW-1185">Reference proteome</keyword>
<gene>
    <name evidence="2" type="ORF">ACFOX3_13170</name>
</gene>
<name>A0ABV8V5U2_9GAMM</name>
<feature type="chain" id="PRO_5047264169" evidence="1">
    <location>
        <begin position="28"/>
        <end position="306"/>
    </location>
</feature>
<evidence type="ECO:0000313" key="2">
    <source>
        <dbReference type="EMBL" id="MFC4363259.1"/>
    </source>
</evidence>
<protein>
    <submittedName>
        <fullName evidence="2">Uncharacterized protein</fullName>
    </submittedName>
</protein>
<dbReference type="EMBL" id="JBHSCX010000020">
    <property type="protein sequence ID" value="MFC4363259.1"/>
    <property type="molecule type" value="Genomic_DNA"/>
</dbReference>
<comment type="caution">
    <text evidence="2">The sequence shown here is derived from an EMBL/GenBank/DDBJ whole genome shotgun (WGS) entry which is preliminary data.</text>
</comment>
<feature type="signal peptide" evidence="1">
    <location>
        <begin position="1"/>
        <end position="27"/>
    </location>
</feature>
<organism evidence="2 3">
    <name type="scientific">Simiduia curdlanivorans</name>
    <dbReference type="NCBI Taxonomy" id="1492769"/>
    <lineage>
        <taxon>Bacteria</taxon>
        <taxon>Pseudomonadati</taxon>
        <taxon>Pseudomonadota</taxon>
        <taxon>Gammaproteobacteria</taxon>
        <taxon>Cellvibrionales</taxon>
        <taxon>Cellvibrionaceae</taxon>
        <taxon>Simiduia</taxon>
    </lineage>
</organism>
<keyword evidence="1" id="KW-0732">Signal</keyword>
<sequence length="306" mass="32078">MKYSNYFSLILFTSFTLGALITAPAQAQESAGSDCPTGFYSTLPGVCVASSLNSDTITPLSSANGCPSTYEHTPGTQFCSRPNVALNWENEHYLVTGPVHKDCPSNFSRVPGSQVCIATHLSLALVDRTLTLLAPKLACPQGFEQLPKARSCTAIQTGQGQATDASIAMPDCAPGFIKPPHVHFCIAYSVARNTSDRVNFGITPPAGDCPTFWTKHAVGGFCLPISTAVSCGPGSFPCTHRPGDKVAIVDDPGCCPDSSTVIIGHMPGFNGDGALDLTAKPVVMCLPPGEGEHLNCVGLPDFDLTN</sequence>
<reference evidence="3" key="1">
    <citation type="journal article" date="2019" name="Int. J. Syst. Evol. Microbiol.">
        <title>The Global Catalogue of Microorganisms (GCM) 10K type strain sequencing project: providing services to taxonomists for standard genome sequencing and annotation.</title>
        <authorList>
            <consortium name="The Broad Institute Genomics Platform"/>
            <consortium name="The Broad Institute Genome Sequencing Center for Infectious Disease"/>
            <person name="Wu L."/>
            <person name="Ma J."/>
        </authorList>
    </citation>
    <scope>NUCLEOTIDE SEQUENCE [LARGE SCALE GENOMIC DNA]</scope>
    <source>
        <strain evidence="3">CECT 8570</strain>
    </source>
</reference>
<proteinExistence type="predicted"/>
<evidence type="ECO:0000256" key="1">
    <source>
        <dbReference type="SAM" id="SignalP"/>
    </source>
</evidence>
<accession>A0ABV8V5U2</accession>
<dbReference type="RefSeq" id="WP_290260943.1">
    <property type="nucleotide sequence ID" value="NZ_JAUFQG010000004.1"/>
</dbReference>
<dbReference type="Proteomes" id="UP001595840">
    <property type="component" value="Unassembled WGS sequence"/>
</dbReference>